<dbReference type="EMBL" id="BORJ01000009">
    <property type="protein sequence ID" value="GIN97422.1"/>
    <property type="molecule type" value="Genomic_DNA"/>
</dbReference>
<comment type="caution">
    <text evidence="1">The sequence shown here is derived from an EMBL/GenBank/DDBJ whole genome shotgun (WGS) entry which is preliminary data.</text>
</comment>
<keyword evidence="2" id="KW-1185">Reference proteome</keyword>
<evidence type="ECO:0000313" key="2">
    <source>
        <dbReference type="Proteomes" id="UP000680670"/>
    </source>
</evidence>
<keyword evidence="1" id="KW-0808">Transferase</keyword>
<dbReference type="RefSeq" id="WP_244862131.1">
    <property type="nucleotide sequence ID" value="NZ_BORJ01000009.1"/>
</dbReference>
<dbReference type="InterPro" id="IPR016181">
    <property type="entry name" value="Acyl_CoA_acyltransferase"/>
</dbReference>
<accession>A0ABQ4L0D3</accession>
<gene>
    <name evidence="1" type="ORF">J6TS1_32920</name>
</gene>
<protein>
    <submittedName>
        <fullName evidence="1">Transferase</fullName>
    </submittedName>
</protein>
<organism evidence="1 2">
    <name type="scientific">Siminovitchia terrae</name>
    <name type="common">Bacillus terrae</name>
    <dbReference type="NCBI Taxonomy" id="1914933"/>
    <lineage>
        <taxon>Bacteria</taxon>
        <taxon>Bacillati</taxon>
        <taxon>Bacillota</taxon>
        <taxon>Bacilli</taxon>
        <taxon>Bacillales</taxon>
        <taxon>Bacillaceae</taxon>
        <taxon>Siminovitchia</taxon>
    </lineage>
</organism>
<evidence type="ECO:0000313" key="1">
    <source>
        <dbReference type="EMBL" id="GIN97422.1"/>
    </source>
</evidence>
<reference evidence="1 2" key="1">
    <citation type="submission" date="2021-03" db="EMBL/GenBank/DDBJ databases">
        <title>Antimicrobial resistance genes in bacteria isolated from Japanese honey, and their potential for conferring macrolide and lincosamide resistance in the American foulbrood pathogen Paenibacillus larvae.</title>
        <authorList>
            <person name="Okamoto M."/>
            <person name="Kumagai M."/>
            <person name="Kanamori H."/>
            <person name="Takamatsu D."/>
        </authorList>
    </citation>
    <scope>NUCLEOTIDE SEQUENCE [LARGE SCALE GENOMIC DNA]</scope>
    <source>
        <strain evidence="1 2">J6TS1</strain>
    </source>
</reference>
<dbReference type="SUPFAM" id="SSF55729">
    <property type="entry name" value="Acyl-CoA N-acyltransferases (Nat)"/>
    <property type="match status" value="1"/>
</dbReference>
<sequence length="255" mass="29437">MKKGYKMDKKRTIVTLKERPDLEDEFDELNSIGWAKFMREDPIGAKYWDNLYSWFPEFQYILLNEELTPMACGNSIPFDWDGNEDSLPPGWDGVFEKGILDYQDNISPNSLSALAIVIHPEFRGKGLSELMVKEMKGLAIKNRIKNMVAPVRPSLKYKYPLIPMEEYISWVREDGFPFDPWIRTHYKTGASIIKVAERSMIIPASVEMWEKWVGMKLPSSGSYIINEGLVPLEVDKAANKGVYVEPNVWMRHHLG</sequence>
<name>A0ABQ4L0D3_SIMTE</name>
<proteinExistence type="predicted"/>
<dbReference type="GO" id="GO:0016740">
    <property type="term" value="F:transferase activity"/>
    <property type="evidence" value="ECO:0007669"/>
    <property type="project" value="UniProtKB-KW"/>
</dbReference>
<dbReference type="Gene3D" id="3.40.630.30">
    <property type="match status" value="1"/>
</dbReference>
<dbReference type="Proteomes" id="UP000680670">
    <property type="component" value="Unassembled WGS sequence"/>
</dbReference>